<name>A0A383CHU5_9ZZZZ</name>
<dbReference type="AlphaFoldDB" id="A0A383CHU5"/>
<sequence length="36" mass="4361">MMYSQRKPVFSTINSINQIYEAPHSYQDYKEHKVIN</sequence>
<protein>
    <submittedName>
        <fullName evidence="1">Uncharacterized protein</fullName>
    </submittedName>
</protein>
<accession>A0A383CHU5</accession>
<gene>
    <name evidence="1" type="ORF">METZ01_LOCUS484558</name>
</gene>
<evidence type="ECO:0000313" key="1">
    <source>
        <dbReference type="EMBL" id="SVE31704.1"/>
    </source>
</evidence>
<reference evidence="1" key="1">
    <citation type="submission" date="2018-05" db="EMBL/GenBank/DDBJ databases">
        <authorList>
            <person name="Lanie J.A."/>
            <person name="Ng W.-L."/>
            <person name="Kazmierczak K.M."/>
            <person name="Andrzejewski T.M."/>
            <person name="Davidsen T.M."/>
            <person name="Wayne K.J."/>
            <person name="Tettelin H."/>
            <person name="Glass J.I."/>
            <person name="Rusch D."/>
            <person name="Podicherti R."/>
            <person name="Tsui H.-C.T."/>
            <person name="Winkler M.E."/>
        </authorList>
    </citation>
    <scope>NUCLEOTIDE SEQUENCE</scope>
</reference>
<organism evidence="1">
    <name type="scientific">marine metagenome</name>
    <dbReference type="NCBI Taxonomy" id="408172"/>
    <lineage>
        <taxon>unclassified sequences</taxon>
        <taxon>metagenomes</taxon>
        <taxon>ecological metagenomes</taxon>
    </lineage>
</organism>
<proteinExistence type="predicted"/>
<dbReference type="EMBL" id="UINC01208921">
    <property type="protein sequence ID" value="SVE31704.1"/>
    <property type="molecule type" value="Genomic_DNA"/>
</dbReference>